<evidence type="ECO:0000256" key="3">
    <source>
        <dbReference type="ARBA" id="ARBA00022553"/>
    </source>
</evidence>
<dbReference type="RefSeq" id="WP_380801064.1">
    <property type="nucleotide sequence ID" value="NZ_JBHUIV010000010.1"/>
</dbReference>
<dbReference type="SUPFAM" id="SSF55874">
    <property type="entry name" value="ATPase domain of HSP90 chaperone/DNA topoisomerase II/histidine kinase"/>
    <property type="match status" value="1"/>
</dbReference>
<feature type="transmembrane region" description="Helical" evidence="9">
    <location>
        <begin position="335"/>
        <end position="357"/>
    </location>
</feature>
<organism evidence="11 12">
    <name type="scientific">Shivajiella indica</name>
    <dbReference type="NCBI Taxonomy" id="872115"/>
    <lineage>
        <taxon>Bacteria</taxon>
        <taxon>Pseudomonadati</taxon>
        <taxon>Bacteroidota</taxon>
        <taxon>Cytophagia</taxon>
        <taxon>Cytophagales</taxon>
        <taxon>Cyclobacteriaceae</taxon>
        <taxon>Shivajiella</taxon>
    </lineage>
</organism>
<dbReference type="PROSITE" id="PS50109">
    <property type="entry name" value="HIS_KIN"/>
    <property type="match status" value="1"/>
</dbReference>
<gene>
    <name evidence="11" type="ORF">ACFSKV_06255</name>
</gene>
<feature type="transmembrane region" description="Helical" evidence="9">
    <location>
        <begin position="209"/>
        <end position="228"/>
    </location>
</feature>
<keyword evidence="3" id="KW-0597">Phosphoprotein</keyword>
<dbReference type="Pfam" id="PF07696">
    <property type="entry name" value="7TMR-DISMED2"/>
    <property type="match status" value="1"/>
</dbReference>
<dbReference type="Gene3D" id="3.30.565.10">
    <property type="entry name" value="Histidine kinase-like ATPase, C-terminal domain"/>
    <property type="match status" value="1"/>
</dbReference>
<evidence type="ECO:0000256" key="2">
    <source>
        <dbReference type="ARBA" id="ARBA00012438"/>
    </source>
</evidence>
<keyword evidence="9" id="KW-0472">Membrane</keyword>
<reference evidence="12" key="1">
    <citation type="journal article" date="2019" name="Int. J. Syst. Evol. Microbiol.">
        <title>The Global Catalogue of Microorganisms (GCM) 10K type strain sequencing project: providing services to taxonomists for standard genome sequencing and annotation.</title>
        <authorList>
            <consortium name="The Broad Institute Genomics Platform"/>
            <consortium name="The Broad Institute Genome Sequencing Center for Infectious Disease"/>
            <person name="Wu L."/>
            <person name="Ma J."/>
        </authorList>
    </citation>
    <scope>NUCLEOTIDE SEQUENCE [LARGE SCALE GENOMIC DNA]</scope>
    <source>
        <strain evidence="12">KCTC 19812</strain>
    </source>
</reference>
<protein>
    <recommendedName>
        <fullName evidence="2">histidine kinase</fullName>
        <ecNumber evidence="2">2.7.13.3</ecNumber>
    </recommendedName>
</protein>
<evidence type="ECO:0000256" key="4">
    <source>
        <dbReference type="ARBA" id="ARBA00022679"/>
    </source>
</evidence>
<evidence type="ECO:0000256" key="1">
    <source>
        <dbReference type="ARBA" id="ARBA00000085"/>
    </source>
</evidence>
<dbReference type="PROSITE" id="PS51257">
    <property type="entry name" value="PROKAR_LIPOPROTEIN"/>
    <property type="match status" value="1"/>
</dbReference>
<evidence type="ECO:0000256" key="8">
    <source>
        <dbReference type="ARBA" id="ARBA00023012"/>
    </source>
</evidence>
<dbReference type="EMBL" id="JBHUIV010000010">
    <property type="protein sequence ID" value="MFD2201160.1"/>
    <property type="molecule type" value="Genomic_DNA"/>
</dbReference>
<dbReference type="InterPro" id="IPR003594">
    <property type="entry name" value="HATPase_dom"/>
</dbReference>
<comment type="catalytic activity">
    <reaction evidence="1">
        <text>ATP + protein L-histidine = ADP + protein N-phospho-L-histidine.</text>
        <dbReference type="EC" id="2.7.13.3"/>
    </reaction>
</comment>
<dbReference type="EC" id="2.7.13.3" evidence="2"/>
<feature type="transmembrane region" description="Helical" evidence="9">
    <location>
        <begin position="273"/>
        <end position="294"/>
    </location>
</feature>
<feature type="domain" description="Histidine kinase" evidence="10">
    <location>
        <begin position="433"/>
        <end position="616"/>
    </location>
</feature>
<dbReference type="PANTHER" id="PTHR24421:SF10">
    <property type="entry name" value="NITRATE_NITRITE SENSOR PROTEIN NARQ"/>
    <property type="match status" value="1"/>
</dbReference>
<comment type="caution">
    <text evidence="11">The sequence shown here is derived from an EMBL/GenBank/DDBJ whole genome shotgun (WGS) entry which is preliminary data.</text>
</comment>
<dbReference type="Proteomes" id="UP001597414">
    <property type="component" value="Unassembled WGS sequence"/>
</dbReference>
<dbReference type="Pfam" id="PF02518">
    <property type="entry name" value="HATPase_c"/>
    <property type="match status" value="1"/>
</dbReference>
<keyword evidence="4" id="KW-0808">Transferase</keyword>
<keyword evidence="5" id="KW-0547">Nucleotide-binding</keyword>
<dbReference type="SMART" id="SM00387">
    <property type="entry name" value="HATPase_c"/>
    <property type="match status" value="1"/>
</dbReference>
<feature type="transmembrane region" description="Helical" evidence="9">
    <location>
        <begin position="306"/>
        <end position="328"/>
    </location>
</feature>
<keyword evidence="7" id="KW-0067">ATP-binding</keyword>
<feature type="transmembrane region" description="Helical" evidence="9">
    <location>
        <begin position="248"/>
        <end position="266"/>
    </location>
</feature>
<evidence type="ECO:0000256" key="5">
    <source>
        <dbReference type="ARBA" id="ARBA00022741"/>
    </source>
</evidence>
<name>A0ABW5B8H7_9BACT</name>
<evidence type="ECO:0000259" key="10">
    <source>
        <dbReference type="PROSITE" id="PS50109"/>
    </source>
</evidence>
<proteinExistence type="predicted"/>
<dbReference type="InterPro" id="IPR005467">
    <property type="entry name" value="His_kinase_dom"/>
</dbReference>
<sequence>MIKHTQGNFVREYFHSINLSLGLIFFLFFSCDLPKRETLTYFTEKALGQSVAEAWTTTDSIYVSNGKFNAGITPYAWWIRTSISNPNPFPKQYVLLLNNPHINQLEIFFNGEDKARYITGDYFPFEQRPFLDRGLVVPLDLKPKSTIELLLLADKRGETFLIEPQLVDINSFYEIRTGENLIIGITSGWMLMILIFTCFFAWELKDSTAIFYALYIVSLLFWLISHWGLGFQYLWPQSTVWASNSRPFFNLMTNVLFLVVVLKFFPPIGKSKYLGYAVWAIIILQIMLLINFMMSEPSSITTQDKMIFLYLTIIISIVVTFLILYYLFLQWKAEVPFVGLYLAGIMVLLFFNVVIQLNQSGISLGLPQFLFNFGSAFGLMGETAFITLAFARRAGTYKREKEKLAIEILQKEKNIADQIIRVQEEERNRLGRDLHDSIGGMLASIHIQADKIAGEHPNAQSVGKLKEMVANSIQEARSLSHNLTPPHLDDLGLEKVLQNHVNMISENHHLAVNYYYDIPIDLPKALQLMVYRICSELLHNVIKHAQASEVMVQLILQESNLEIIVEDNGKGMSGTRKINGIGLKNLQDRVSYLKGEMHIDSNAGGTTVIITIPVKKD</sequence>
<dbReference type="InterPro" id="IPR050482">
    <property type="entry name" value="Sensor_HK_TwoCompSys"/>
</dbReference>
<dbReference type="InterPro" id="IPR011622">
    <property type="entry name" value="7TMR_DISM_rcpt_extracell_dom2"/>
</dbReference>
<dbReference type="Pfam" id="PF07695">
    <property type="entry name" value="7TMR-DISM_7TM"/>
    <property type="match status" value="1"/>
</dbReference>
<evidence type="ECO:0000256" key="6">
    <source>
        <dbReference type="ARBA" id="ARBA00022777"/>
    </source>
</evidence>
<evidence type="ECO:0000313" key="11">
    <source>
        <dbReference type="EMBL" id="MFD2201160.1"/>
    </source>
</evidence>
<feature type="transmembrane region" description="Helical" evidence="9">
    <location>
        <begin position="181"/>
        <end position="202"/>
    </location>
</feature>
<keyword evidence="12" id="KW-1185">Reference proteome</keyword>
<dbReference type="Pfam" id="PF07730">
    <property type="entry name" value="HisKA_3"/>
    <property type="match status" value="1"/>
</dbReference>
<keyword evidence="8" id="KW-0902">Two-component regulatory system</keyword>
<keyword evidence="6" id="KW-0418">Kinase</keyword>
<dbReference type="Gene3D" id="1.20.5.1930">
    <property type="match status" value="1"/>
</dbReference>
<evidence type="ECO:0000313" key="12">
    <source>
        <dbReference type="Proteomes" id="UP001597414"/>
    </source>
</evidence>
<dbReference type="Gene3D" id="2.60.40.2380">
    <property type="match status" value="1"/>
</dbReference>
<dbReference type="PANTHER" id="PTHR24421">
    <property type="entry name" value="NITRATE/NITRITE SENSOR PROTEIN NARX-RELATED"/>
    <property type="match status" value="1"/>
</dbReference>
<dbReference type="InterPro" id="IPR011712">
    <property type="entry name" value="Sig_transdc_His_kin_sub3_dim/P"/>
</dbReference>
<keyword evidence="9" id="KW-1133">Transmembrane helix</keyword>
<feature type="transmembrane region" description="Helical" evidence="9">
    <location>
        <begin position="369"/>
        <end position="391"/>
    </location>
</feature>
<accession>A0ABW5B8H7</accession>
<keyword evidence="9" id="KW-0812">Transmembrane</keyword>
<dbReference type="InterPro" id="IPR011623">
    <property type="entry name" value="7TMR_DISM_rcpt_extracell_dom1"/>
</dbReference>
<dbReference type="CDD" id="cd16917">
    <property type="entry name" value="HATPase_UhpB-NarQ-NarX-like"/>
    <property type="match status" value="1"/>
</dbReference>
<evidence type="ECO:0000256" key="9">
    <source>
        <dbReference type="SAM" id="Phobius"/>
    </source>
</evidence>
<evidence type="ECO:0000256" key="7">
    <source>
        <dbReference type="ARBA" id="ARBA00022840"/>
    </source>
</evidence>
<dbReference type="InterPro" id="IPR036890">
    <property type="entry name" value="HATPase_C_sf"/>
</dbReference>
<feature type="transmembrane region" description="Helical" evidence="9">
    <location>
        <begin position="12"/>
        <end position="29"/>
    </location>
</feature>